<keyword evidence="10" id="KW-1185">Reference proteome</keyword>
<proteinExistence type="predicted"/>
<keyword evidence="4" id="KW-0862">Zinc</keyword>
<evidence type="ECO:0000256" key="2">
    <source>
        <dbReference type="ARBA" id="ARBA00022723"/>
    </source>
</evidence>
<dbReference type="STRING" id="246404.A0A507E5D3"/>
<organism evidence="9 10">
    <name type="scientific">Chytriomyces confervae</name>
    <dbReference type="NCBI Taxonomy" id="246404"/>
    <lineage>
        <taxon>Eukaryota</taxon>
        <taxon>Fungi</taxon>
        <taxon>Fungi incertae sedis</taxon>
        <taxon>Chytridiomycota</taxon>
        <taxon>Chytridiomycota incertae sedis</taxon>
        <taxon>Chytridiomycetes</taxon>
        <taxon>Chytridiales</taxon>
        <taxon>Chytriomycetaceae</taxon>
        <taxon>Chytriomyces</taxon>
    </lineage>
</organism>
<dbReference type="GO" id="GO:0045944">
    <property type="term" value="P:positive regulation of transcription by RNA polymerase II"/>
    <property type="evidence" value="ECO:0007669"/>
    <property type="project" value="TreeGrafter"/>
</dbReference>
<dbReference type="PANTHER" id="PTHR10071:SF281">
    <property type="entry name" value="BOX A-BINDING FACTOR-RELATED"/>
    <property type="match status" value="1"/>
</dbReference>
<dbReference type="PRINTS" id="PR00619">
    <property type="entry name" value="GATAZNFINGER"/>
</dbReference>
<reference evidence="9 10" key="1">
    <citation type="journal article" date="2019" name="Sci. Rep.">
        <title>Comparative genomics of chytrid fungi reveal insights into the obligate biotrophic and pathogenic lifestyle of Synchytrium endobioticum.</title>
        <authorList>
            <person name="van de Vossenberg B.T.L.H."/>
            <person name="Warris S."/>
            <person name="Nguyen H.D.T."/>
            <person name="van Gent-Pelzer M.P.E."/>
            <person name="Joly D.L."/>
            <person name="van de Geest H.C."/>
            <person name="Bonants P.J.M."/>
            <person name="Smith D.S."/>
            <person name="Levesque C.A."/>
            <person name="van der Lee T.A.J."/>
        </authorList>
    </citation>
    <scope>NUCLEOTIDE SEQUENCE [LARGE SCALE GENOMIC DNA]</scope>
    <source>
        <strain evidence="9 10">CBS 675.73</strain>
    </source>
</reference>
<evidence type="ECO:0000313" key="10">
    <source>
        <dbReference type="Proteomes" id="UP000320333"/>
    </source>
</evidence>
<evidence type="ECO:0000256" key="5">
    <source>
        <dbReference type="ARBA" id="ARBA00023242"/>
    </source>
</evidence>
<dbReference type="Gene3D" id="3.30.50.10">
    <property type="entry name" value="Erythroid Transcription Factor GATA-1, subunit A"/>
    <property type="match status" value="2"/>
</dbReference>
<evidence type="ECO:0000256" key="4">
    <source>
        <dbReference type="ARBA" id="ARBA00022833"/>
    </source>
</evidence>
<accession>A0A507E5D3</accession>
<feature type="region of interest" description="Disordered" evidence="7">
    <location>
        <begin position="45"/>
        <end position="95"/>
    </location>
</feature>
<comment type="subcellular location">
    <subcellularLocation>
        <location evidence="1">Nucleus</location>
    </subcellularLocation>
</comment>
<dbReference type="PANTHER" id="PTHR10071">
    <property type="entry name" value="TRANSCRIPTION FACTOR GATA FAMILY MEMBER"/>
    <property type="match status" value="1"/>
</dbReference>
<keyword evidence="5" id="KW-0539">Nucleus</keyword>
<gene>
    <name evidence="9" type="ORF">CcCBS67573_g09103</name>
</gene>
<dbReference type="EMBL" id="QEAP01000719">
    <property type="protein sequence ID" value="TPX59289.1"/>
    <property type="molecule type" value="Genomic_DNA"/>
</dbReference>
<dbReference type="Pfam" id="PF00320">
    <property type="entry name" value="GATA"/>
    <property type="match status" value="2"/>
</dbReference>
<name>A0A507E5D3_9FUNG</name>
<keyword evidence="3 6" id="KW-0863">Zinc-finger</keyword>
<sequence length="369" mass="40665">MTRLPSIHDLLQGAPLSSTHPVHPAPLHTSVHRFSPLPSFFPSAQNVGQRNMHGHQPSHLFPIKTSPILSTTPPQESWNQQQPLHAHDANSTRHSRPLAMDLSAAADSATTQHQPALLACSTCNARHTTLWRRGPSNELLCNNCGLSIEYKFRSTRVVALHRPSQTTAPPTQLLVQHHKPQTYRLDHFALPFSHHLHHQNNVFQTTSFAAPQPVKPIPTVKEPMICANCKTTTTPLWRRDNKGKPICNACGLYLRLHGKARPFGVKGVAFKRRNRLTNQAMTAASTLYASLQSNKPDDADDALKQQQQPAVNTVDTVDEVHLESPRTAISISSIHSLIDGVDDDATLGDTNTSNESRVDAPSIPARAFC</sequence>
<dbReference type="SMART" id="SM00401">
    <property type="entry name" value="ZnF_GATA"/>
    <property type="match status" value="2"/>
</dbReference>
<dbReference type="PROSITE" id="PS00344">
    <property type="entry name" value="GATA_ZN_FINGER_1"/>
    <property type="match status" value="2"/>
</dbReference>
<dbReference type="GO" id="GO:0000978">
    <property type="term" value="F:RNA polymerase II cis-regulatory region sequence-specific DNA binding"/>
    <property type="evidence" value="ECO:0007669"/>
    <property type="project" value="TreeGrafter"/>
</dbReference>
<dbReference type="OrthoDB" id="5597699at2759"/>
<feature type="domain" description="GATA-type" evidence="8">
    <location>
        <begin position="220"/>
        <end position="273"/>
    </location>
</feature>
<evidence type="ECO:0000313" key="9">
    <source>
        <dbReference type="EMBL" id="TPX59289.1"/>
    </source>
</evidence>
<dbReference type="InterPro" id="IPR013088">
    <property type="entry name" value="Znf_NHR/GATA"/>
</dbReference>
<evidence type="ECO:0000256" key="3">
    <source>
        <dbReference type="ARBA" id="ARBA00022771"/>
    </source>
</evidence>
<feature type="compositionally biased region" description="Polar residues" evidence="7">
    <location>
        <begin position="67"/>
        <end position="83"/>
    </location>
</feature>
<evidence type="ECO:0000256" key="6">
    <source>
        <dbReference type="PROSITE-ProRule" id="PRU00094"/>
    </source>
</evidence>
<dbReference type="Proteomes" id="UP000320333">
    <property type="component" value="Unassembled WGS sequence"/>
</dbReference>
<dbReference type="GO" id="GO:0000122">
    <property type="term" value="P:negative regulation of transcription by RNA polymerase II"/>
    <property type="evidence" value="ECO:0007669"/>
    <property type="project" value="TreeGrafter"/>
</dbReference>
<dbReference type="InterPro" id="IPR000679">
    <property type="entry name" value="Znf_GATA"/>
</dbReference>
<keyword evidence="2" id="KW-0479">Metal-binding</keyword>
<dbReference type="CDD" id="cd00202">
    <property type="entry name" value="ZnF_GATA"/>
    <property type="match status" value="2"/>
</dbReference>
<dbReference type="GO" id="GO:0000981">
    <property type="term" value="F:DNA-binding transcription factor activity, RNA polymerase II-specific"/>
    <property type="evidence" value="ECO:0007669"/>
    <property type="project" value="TreeGrafter"/>
</dbReference>
<dbReference type="AlphaFoldDB" id="A0A507E5D3"/>
<feature type="domain" description="GATA-type" evidence="8">
    <location>
        <begin position="114"/>
        <end position="146"/>
    </location>
</feature>
<dbReference type="PROSITE" id="PS50114">
    <property type="entry name" value="GATA_ZN_FINGER_2"/>
    <property type="match status" value="2"/>
</dbReference>
<protein>
    <recommendedName>
        <fullName evidence="8">GATA-type domain-containing protein</fullName>
    </recommendedName>
</protein>
<dbReference type="SUPFAM" id="SSF57716">
    <property type="entry name" value="Glucocorticoid receptor-like (DNA-binding domain)"/>
    <property type="match status" value="2"/>
</dbReference>
<evidence type="ECO:0000256" key="1">
    <source>
        <dbReference type="ARBA" id="ARBA00004123"/>
    </source>
</evidence>
<dbReference type="InterPro" id="IPR039355">
    <property type="entry name" value="Transcription_factor_GATA"/>
</dbReference>
<evidence type="ECO:0000259" key="8">
    <source>
        <dbReference type="PROSITE" id="PS50114"/>
    </source>
</evidence>
<dbReference type="GO" id="GO:0005634">
    <property type="term" value="C:nucleus"/>
    <property type="evidence" value="ECO:0007669"/>
    <property type="project" value="UniProtKB-SubCell"/>
</dbReference>
<evidence type="ECO:0000256" key="7">
    <source>
        <dbReference type="SAM" id="MobiDB-lite"/>
    </source>
</evidence>
<dbReference type="GO" id="GO:0008270">
    <property type="term" value="F:zinc ion binding"/>
    <property type="evidence" value="ECO:0007669"/>
    <property type="project" value="UniProtKB-KW"/>
</dbReference>
<comment type="caution">
    <text evidence="9">The sequence shown here is derived from an EMBL/GenBank/DDBJ whole genome shotgun (WGS) entry which is preliminary data.</text>
</comment>